<keyword evidence="2" id="KW-1185">Reference proteome</keyword>
<accession>A0A2B8B4L9</accession>
<gene>
    <name evidence="1" type="ORF">CRT60_22655</name>
</gene>
<sequence>MTLPGCINGLPKRGTRPGAHPDAELLFAWDAFTNAVTAYQCAQEGEEGLYADIAFNLGLRIEQFRPKTRDGMARQLRYLLTQYLDCEDAWDVIVFGEDVTPDMQEILDNVHHVGMLWRMIDSIDGPAERIARAAKRQSAAQQASTLVPALGMTFADASARVLALLGEHQAAAGASPDDPPDHLVVEASELRRAVFTVPPQTPADALAVLNLLADGGAGLADGNRVEGQETAVTLLRDFVARQAAPDPQGR</sequence>
<protein>
    <submittedName>
        <fullName evidence="1">Uncharacterized protein</fullName>
    </submittedName>
</protein>
<dbReference type="Proteomes" id="UP000225379">
    <property type="component" value="Unassembled WGS sequence"/>
</dbReference>
<reference evidence="2" key="1">
    <citation type="submission" date="2017-10" db="EMBL/GenBank/DDBJ databases">
        <authorList>
            <person name="Kravchenko I.K."/>
            <person name="Grouzdev D.S."/>
        </authorList>
    </citation>
    <scope>NUCLEOTIDE SEQUENCE [LARGE SCALE GENOMIC DNA]</scope>
    <source>
        <strain evidence="2">B2</strain>
    </source>
</reference>
<dbReference type="AlphaFoldDB" id="A0A2B8B4L9"/>
<evidence type="ECO:0000313" key="2">
    <source>
        <dbReference type="Proteomes" id="UP000225379"/>
    </source>
</evidence>
<organism evidence="1 2">
    <name type="scientific">Azospirillum palustre</name>
    <dbReference type="NCBI Taxonomy" id="2044885"/>
    <lineage>
        <taxon>Bacteria</taxon>
        <taxon>Pseudomonadati</taxon>
        <taxon>Pseudomonadota</taxon>
        <taxon>Alphaproteobacteria</taxon>
        <taxon>Rhodospirillales</taxon>
        <taxon>Azospirillaceae</taxon>
        <taxon>Azospirillum</taxon>
    </lineage>
</organism>
<evidence type="ECO:0000313" key="1">
    <source>
        <dbReference type="EMBL" id="PGH52750.1"/>
    </source>
</evidence>
<name>A0A2B8B4L9_9PROT</name>
<dbReference type="EMBL" id="PDKW01000043">
    <property type="protein sequence ID" value="PGH52750.1"/>
    <property type="molecule type" value="Genomic_DNA"/>
</dbReference>
<proteinExistence type="predicted"/>
<comment type="caution">
    <text evidence="1">The sequence shown here is derived from an EMBL/GenBank/DDBJ whole genome shotgun (WGS) entry which is preliminary data.</text>
</comment>